<accession>A0AA88G7V0</accession>
<proteinExistence type="predicted"/>
<dbReference type="GeneID" id="68104774"/>
<feature type="compositionally biased region" description="Polar residues" evidence="1">
    <location>
        <begin position="282"/>
        <end position="295"/>
    </location>
</feature>
<dbReference type="SUPFAM" id="SSF48452">
    <property type="entry name" value="TPR-like"/>
    <property type="match status" value="1"/>
</dbReference>
<dbReference type="Gene3D" id="1.25.40.10">
    <property type="entry name" value="Tetratricopeptide repeat domain"/>
    <property type="match status" value="1"/>
</dbReference>
<dbReference type="EMBL" id="PYSW02000058">
    <property type="protein sequence ID" value="KAG2373217.1"/>
    <property type="molecule type" value="Genomic_DNA"/>
</dbReference>
<organism evidence="2 3">
    <name type="scientific">Naegleria lovaniensis</name>
    <name type="common">Amoeba</name>
    <dbReference type="NCBI Taxonomy" id="51637"/>
    <lineage>
        <taxon>Eukaryota</taxon>
        <taxon>Discoba</taxon>
        <taxon>Heterolobosea</taxon>
        <taxon>Tetramitia</taxon>
        <taxon>Eutetramitia</taxon>
        <taxon>Vahlkampfiidae</taxon>
        <taxon>Naegleria</taxon>
    </lineage>
</organism>
<name>A0AA88G7V0_NAELO</name>
<comment type="caution">
    <text evidence="2">The sequence shown here is derived from an EMBL/GenBank/DDBJ whole genome shotgun (WGS) entry which is preliminary data.</text>
</comment>
<evidence type="ECO:0000313" key="3">
    <source>
        <dbReference type="Proteomes" id="UP000816034"/>
    </source>
</evidence>
<evidence type="ECO:0000313" key="2">
    <source>
        <dbReference type="EMBL" id="KAG2373217.1"/>
    </source>
</evidence>
<sequence>MFLQRSGRFNQFSRFSLCNDIIGIASKKHNAACLQAILLPLNFEARKPVLVGMNHDLSNNYLNHQEGSSSIFRNFHYSSRVLNQSSSQGEDQIILTEQEKPIYELFMIVQKSVPLAYRIYDNVNAFTTLLAQIDTLIVMLKDLSKKQDTFLGDPITEIIEAAKELNLSILCRRASSAMVLWRKAETPKEKEQYSEIMERDYAKALESGSESDEVNFAYATYLKIVKSDLRMALHHLTKSIDLNNAVPVKFLKRAELNLELFDEMKDNETAMNIEQERPEPSDMSTSERSNNSQPLDNTLSVKINSEWSDDALEILNNCLMDCERYIEDSIQYAKKNNMTNFILDYYVYYVRGRVFSETFKSEMNQISSNSVFLNNAERDFTLFVEHFEKPENESLIARDILAEGYVRRALCRMHSKNLNGADADVERANALLDSTPDRDMHSDMRNYIEELKLQIQTLQQFQSVYDQATELGAKAAECQSTGDSTQALEYLNEAIAISEDTPIPTLYVQRSMVYYDMFLKRCKEGIPHNDPISTQYIEKVAHDCNRAIEIDPSSKTTEARVVLAEYYKNVTGEKDKAVEQYEIVLKNYLQENDQEMIKTIEQALDDIKKLNK</sequence>
<reference evidence="2 3" key="1">
    <citation type="journal article" date="2018" name="BMC Genomics">
        <title>The genome of Naegleria lovaniensis, the basis for a comparative approach to unravel pathogenicity factors of the human pathogenic amoeba N. fowleri.</title>
        <authorList>
            <person name="Liechti N."/>
            <person name="Schurch N."/>
            <person name="Bruggmann R."/>
            <person name="Wittwer M."/>
        </authorList>
    </citation>
    <scope>NUCLEOTIDE SEQUENCE [LARGE SCALE GENOMIC DNA]</scope>
    <source>
        <strain evidence="2 3">ATCC 30569</strain>
    </source>
</reference>
<protein>
    <submittedName>
        <fullName evidence="2">Uncharacterized protein</fullName>
    </submittedName>
</protein>
<dbReference type="InterPro" id="IPR011990">
    <property type="entry name" value="TPR-like_helical_dom_sf"/>
</dbReference>
<gene>
    <name evidence="2" type="ORF">C9374_012320</name>
</gene>
<keyword evidence="3" id="KW-1185">Reference proteome</keyword>
<dbReference type="RefSeq" id="XP_044542391.1">
    <property type="nucleotide sequence ID" value="XM_044688074.1"/>
</dbReference>
<feature type="region of interest" description="Disordered" evidence="1">
    <location>
        <begin position="275"/>
        <end position="295"/>
    </location>
</feature>
<dbReference type="AlphaFoldDB" id="A0AA88G7V0"/>
<dbReference type="Proteomes" id="UP000816034">
    <property type="component" value="Unassembled WGS sequence"/>
</dbReference>
<evidence type="ECO:0000256" key="1">
    <source>
        <dbReference type="SAM" id="MobiDB-lite"/>
    </source>
</evidence>